<dbReference type="SFLD" id="SFLDG01144">
    <property type="entry name" value="C2.B.4:_PGP_Like"/>
    <property type="match status" value="1"/>
</dbReference>
<dbReference type="Gene3D" id="3.40.50.1000">
    <property type="entry name" value="HAD superfamily/HAD-like"/>
    <property type="match status" value="1"/>
</dbReference>
<name>A0ABM6D2X0_9BACL</name>
<dbReference type="Pfam" id="PF08282">
    <property type="entry name" value="Hydrolase_3"/>
    <property type="match status" value="1"/>
</dbReference>
<reference evidence="1" key="1">
    <citation type="submission" date="2016-10" db="EMBL/GenBank/DDBJ databases">
        <authorList>
            <person name="See-Too W.S."/>
        </authorList>
    </citation>
    <scope>NUCLEOTIDE SEQUENCE</scope>
    <source>
        <strain evidence="1">DSM 14505</strain>
    </source>
</reference>
<dbReference type="SUPFAM" id="SSF56784">
    <property type="entry name" value="HAD-like"/>
    <property type="match status" value="1"/>
</dbReference>
<dbReference type="InterPro" id="IPR023214">
    <property type="entry name" value="HAD_sf"/>
</dbReference>
<dbReference type="PROSITE" id="PS01229">
    <property type="entry name" value="COF_2"/>
    <property type="match status" value="1"/>
</dbReference>
<dbReference type="NCBIfam" id="TIGR01484">
    <property type="entry name" value="HAD-SF-IIB"/>
    <property type="match status" value="1"/>
</dbReference>
<keyword evidence="2" id="KW-1185">Reference proteome</keyword>
<evidence type="ECO:0008006" key="3">
    <source>
        <dbReference type="Google" id="ProtNLM"/>
    </source>
</evidence>
<dbReference type="NCBIfam" id="TIGR00099">
    <property type="entry name" value="Cof-subfamily"/>
    <property type="match status" value="1"/>
</dbReference>
<evidence type="ECO:0000313" key="1">
    <source>
        <dbReference type="EMBL" id="ANU09667.1"/>
    </source>
</evidence>
<organism evidence="1 2">
    <name type="scientific">Planococcus antarcticus DSM 14505</name>
    <dbReference type="NCBI Taxonomy" id="1185653"/>
    <lineage>
        <taxon>Bacteria</taxon>
        <taxon>Bacillati</taxon>
        <taxon>Bacillota</taxon>
        <taxon>Bacilli</taxon>
        <taxon>Bacillales</taxon>
        <taxon>Caryophanaceae</taxon>
        <taxon>Planococcus</taxon>
    </lineage>
</organism>
<dbReference type="InterPro" id="IPR036412">
    <property type="entry name" value="HAD-like_sf"/>
</dbReference>
<proteinExistence type="predicted"/>
<dbReference type="Proteomes" id="UP000092661">
    <property type="component" value="Chromosome"/>
</dbReference>
<dbReference type="Gene3D" id="3.30.1240.10">
    <property type="match status" value="1"/>
</dbReference>
<dbReference type="SFLD" id="SFLDG01140">
    <property type="entry name" value="C2.B:_Phosphomannomutase_and_P"/>
    <property type="match status" value="1"/>
</dbReference>
<accession>A0ABM6D2X0</accession>
<dbReference type="InterPro" id="IPR006379">
    <property type="entry name" value="HAD-SF_hydro_IIB"/>
</dbReference>
<sequence>MYKMIAIDLDGTLLTDELTISPETVATIQKAMKTGTIVTIATGRMFSSAKLIAQQLGINAPLITYQGAMIKAADGDDVLYERSVSPDISQKLLNIAREKNIHLQVYQDDILYGAVETDKLVAYAEAVQVPYAIEPDLIKLAQKGFTKLLFIDEPDVLALLQKELQAIFGDSAYIEKSKKNYLEVTHPEANKGNALLFLANKLGIDRSEIIGIGDNHNDFELLKSAGFSIAMGNAVQEVKDIADYITFTNNDEGVIHAIDKFILEPENAVATKKGREENAQPRRKKF</sequence>
<dbReference type="EMBL" id="CP016534">
    <property type="protein sequence ID" value="ANU09667.1"/>
    <property type="molecule type" value="Genomic_DNA"/>
</dbReference>
<dbReference type="CDD" id="cd07516">
    <property type="entry name" value="HAD_Pase"/>
    <property type="match status" value="1"/>
</dbReference>
<dbReference type="SFLD" id="SFLDS00003">
    <property type="entry name" value="Haloacid_Dehalogenase"/>
    <property type="match status" value="1"/>
</dbReference>
<dbReference type="PANTHER" id="PTHR10000:SF8">
    <property type="entry name" value="HAD SUPERFAMILY HYDROLASE-LIKE, TYPE 3"/>
    <property type="match status" value="1"/>
</dbReference>
<dbReference type="RefSeq" id="WP_065536453.1">
    <property type="nucleotide sequence ID" value="NZ_CP016534.2"/>
</dbReference>
<dbReference type="InterPro" id="IPR000150">
    <property type="entry name" value="Cof"/>
</dbReference>
<evidence type="ECO:0000313" key="2">
    <source>
        <dbReference type="Proteomes" id="UP000092661"/>
    </source>
</evidence>
<protein>
    <recommendedName>
        <fullName evidence="3">Hydrolase</fullName>
    </recommendedName>
</protein>
<dbReference type="PANTHER" id="PTHR10000">
    <property type="entry name" value="PHOSPHOSERINE PHOSPHATASE"/>
    <property type="match status" value="1"/>
</dbReference>
<gene>
    <name evidence="1" type="ORF">BBH88_04820</name>
</gene>